<evidence type="ECO:0000256" key="2">
    <source>
        <dbReference type="SAM" id="SignalP"/>
    </source>
</evidence>
<feature type="compositionally biased region" description="Low complexity" evidence="1">
    <location>
        <begin position="166"/>
        <end position="176"/>
    </location>
</feature>
<feature type="region of interest" description="Disordered" evidence="1">
    <location>
        <begin position="156"/>
        <end position="176"/>
    </location>
</feature>
<accession>A0A9P5MY03</accession>
<keyword evidence="2" id="KW-0732">Signal</keyword>
<gene>
    <name evidence="3" type="ORF">DFH94DRAFT_731928</name>
</gene>
<name>A0A9P5MY03_9AGAM</name>
<protein>
    <submittedName>
        <fullName evidence="3">Uncharacterized protein</fullName>
    </submittedName>
</protein>
<evidence type="ECO:0000313" key="4">
    <source>
        <dbReference type="Proteomes" id="UP000759537"/>
    </source>
</evidence>
<dbReference type="Proteomes" id="UP000759537">
    <property type="component" value="Unassembled WGS sequence"/>
</dbReference>
<reference evidence="3" key="1">
    <citation type="submission" date="2019-10" db="EMBL/GenBank/DDBJ databases">
        <authorList>
            <consortium name="DOE Joint Genome Institute"/>
            <person name="Kuo A."/>
            <person name="Miyauchi S."/>
            <person name="Kiss E."/>
            <person name="Drula E."/>
            <person name="Kohler A."/>
            <person name="Sanchez-Garcia M."/>
            <person name="Andreopoulos B."/>
            <person name="Barry K.W."/>
            <person name="Bonito G."/>
            <person name="Buee M."/>
            <person name="Carver A."/>
            <person name="Chen C."/>
            <person name="Cichocki N."/>
            <person name="Clum A."/>
            <person name="Culley D."/>
            <person name="Crous P.W."/>
            <person name="Fauchery L."/>
            <person name="Girlanda M."/>
            <person name="Hayes R."/>
            <person name="Keri Z."/>
            <person name="LaButti K."/>
            <person name="Lipzen A."/>
            <person name="Lombard V."/>
            <person name="Magnuson J."/>
            <person name="Maillard F."/>
            <person name="Morin E."/>
            <person name="Murat C."/>
            <person name="Nolan M."/>
            <person name="Ohm R."/>
            <person name="Pangilinan J."/>
            <person name="Pereira M."/>
            <person name="Perotto S."/>
            <person name="Peter M."/>
            <person name="Riley R."/>
            <person name="Sitrit Y."/>
            <person name="Stielow B."/>
            <person name="Szollosi G."/>
            <person name="Zifcakova L."/>
            <person name="Stursova M."/>
            <person name="Spatafora J.W."/>
            <person name="Tedersoo L."/>
            <person name="Vaario L.-M."/>
            <person name="Yamada A."/>
            <person name="Yan M."/>
            <person name="Wang P."/>
            <person name="Xu J."/>
            <person name="Bruns T."/>
            <person name="Baldrian P."/>
            <person name="Vilgalys R."/>
            <person name="Henrissat B."/>
            <person name="Grigoriev I.V."/>
            <person name="Hibbett D."/>
            <person name="Nagy L.G."/>
            <person name="Martin F.M."/>
        </authorList>
    </citation>
    <scope>NUCLEOTIDE SEQUENCE</scope>
    <source>
        <strain evidence="3">Prilba</strain>
    </source>
</reference>
<dbReference type="AlphaFoldDB" id="A0A9P5MY03"/>
<feature type="chain" id="PRO_5040216064" evidence="2">
    <location>
        <begin position="18"/>
        <end position="176"/>
    </location>
</feature>
<organism evidence="3 4">
    <name type="scientific">Russula ochroleuca</name>
    <dbReference type="NCBI Taxonomy" id="152965"/>
    <lineage>
        <taxon>Eukaryota</taxon>
        <taxon>Fungi</taxon>
        <taxon>Dikarya</taxon>
        <taxon>Basidiomycota</taxon>
        <taxon>Agaricomycotina</taxon>
        <taxon>Agaricomycetes</taxon>
        <taxon>Russulales</taxon>
        <taxon>Russulaceae</taxon>
        <taxon>Russula</taxon>
    </lineage>
</organism>
<reference evidence="3" key="2">
    <citation type="journal article" date="2020" name="Nat. Commun.">
        <title>Large-scale genome sequencing of mycorrhizal fungi provides insights into the early evolution of symbiotic traits.</title>
        <authorList>
            <person name="Miyauchi S."/>
            <person name="Kiss E."/>
            <person name="Kuo A."/>
            <person name="Drula E."/>
            <person name="Kohler A."/>
            <person name="Sanchez-Garcia M."/>
            <person name="Morin E."/>
            <person name="Andreopoulos B."/>
            <person name="Barry K.W."/>
            <person name="Bonito G."/>
            <person name="Buee M."/>
            <person name="Carver A."/>
            <person name="Chen C."/>
            <person name="Cichocki N."/>
            <person name="Clum A."/>
            <person name="Culley D."/>
            <person name="Crous P.W."/>
            <person name="Fauchery L."/>
            <person name="Girlanda M."/>
            <person name="Hayes R.D."/>
            <person name="Keri Z."/>
            <person name="LaButti K."/>
            <person name="Lipzen A."/>
            <person name="Lombard V."/>
            <person name="Magnuson J."/>
            <person name="Maillard F."/>
            <person name="Murat C."/>
            <person name="Nolan M."/>
            <person name="Ohm R.A."/>
            <person name="Pangilinan J."/>
            <person name="Pereira M.F."/>
            <person name="Perotto S."/>
            <person name="Peter M."/>
            <person name="Pfister S."/>
            <person name="Riley R."/>
            <person name="Sitrit Y."/>
            <person name="Stielow J.B."/>
            <person name="Szollosi G."/>
            <person name="Zifcakova L."/>
            <person name="Stursova M."/>
            <person name="Spatafora J.W."/>
            <person name="Tedersoo L."/>
            <person name="Vaario L.M."/>
            <person name="Yamada A."/>
            <person name="Yan M."/>
            <person name="Wang P."/>
            <person name="Xu J."/>
            <person name="Bruns T."/>
            <person name="Baldrian P."/>
            <person name="Vilgalys R."/>
            <person name="Dunand C."/>
            <person name="Henrissat B."/>
            <person name="Grigoriev I.V."/>
            <person name="Hibbett D."/>
            <person name="Nagy L.G."/>
            <person name="Martin F.M."/>
        </authorList>
    </citation>
    <scope>NUCLEOTIDE SEQUENCE</scope>
    <source>
        <strain evidence="3">Prilba</strain>
    </source>
</reference>
<proteinExistence type="predicted"/>
<sequence length="176" mass="19425">MPFPGVILTYLYLSIRALLQKDLEEEGKQNRQREQKAAVVACLGNRKIRSTYEQAPSSICSDSAHLSWFPTSTCAVTLYAPVGYNEAFGPFGPTGPSARATKALDEIPWRIKIDLSATQVGPFASLTLTRKRESRGFNYSSRSHANTDIHTPIHMQTVSRSSPNQTTSLEESTTTT</sequence>
<dbReference type="EMBL" id="WHVB01000006">
    <property type="protein sequence ID" value="KAF8481618.1"/>
    <property type="molecule type" value="Genomic_DNA"/>
</dbReference>
<feature type="compositionally biased region" description="Polar residues" evidence="1">
    <location>
        <begin position="156"/>
        <end position="165"/>
    </location>
</feature>
<evidence type="ECO:0000256" key="1">
    <source>
        <dbReference type="SAM" id="MobiDB-lite"/>
    </source>
</evidence>
<feature type="signal peptide" evidence="2">
    <location>
        <begin position="1"/>
        <end position="17"/>
    </location>
</feature>
<evidence type="ECO:0000313" key="3">
    <source>
        <dbReference type="EMBL" id="KAF8481618.1"/>
    </source>
</evidence>
<keyword evidence="4" id="KW-1185">Reference proteome</keyword>
<comment type="caution">
    <text evidence="3">The sequence shown here is derived from an EMBL/GenBank/DDBJ whole genome shotgun (WGS) entry which is preliminary data.</text>
</comment>